<dbReference type="Pfam" id="PF05635">
    <property type="entry name" value="23S_rRNA_IVP"/>
    <property type="match status" value="1"/>
</dbReference>
<evidence type="ECO:0000313" key="2">
    <source>
        <dbReference type="Proteomes" id="UP000006650"/>
    </source>
</evidence>
<dbReference type="InterPro" id="IPR012657">
    <property type="entry name" value="23S_rRNA-intervening_sequence"/>
</dbReference>
<dbReference type="Gene3D" id="1.20.1440.60">
    <property type="entry name" value="23S rRNA-intervening sequence"/>
    <property type="match status" value="1"/>
</dbReference>
<organism evidence="1 2">
    <name type="scientific">Capnocytophaga ochracea (strain ATCC 27872 / DSM 7271 / CCUG 9716 / JCM 12966 / NCTC 12371 / SS31 / VPI 2845)</name>
    <name type="common">Bacteroides ochraceus</name>
    <dbReference type="NCBI Taxonomy" id="521097"/>
    <lineage>
        <taxon>Bacteria</taxon>
        <taxon>Pseudomonadati</taxon>
        <taxon>Bacteroidota</taxon>
        <taxon>Flavobacteriia</taxon>
        <taxon>Flavobacteriales</taxon>
        <taxon>Flavobacteriaceae</taxon>
        <taxon>Capnocytophaga</taxon>
    </lineage>
</organism>
<dbReference type="AlphaFoldDB" id="C7M3U5"/>
<sequence>MKENILKTKSLDFAIRIVNLYKYLYESKKEFVLSKQILRSGTSVGAMICEAEHSESAADFVHKIAISQKEINETLYWLELLCKTNYITANEFESIKEDAIEVAKIISSSIKTAKNNIKAKANSLNKQ</sequence>
<dbReference type="PANTHER" id="PTHR38471:SF2">
    <property type="entry name" value="FOUR HELIX BUNDLE PROTEIN"/>
    <property type="match status" value="1"/>
</dbReference>
<proteinExistence type="predicted"/>
<dbReference type="PIRSF" id="PIRSF035652">
    <property type="entry name" value="CHP02436"/>
    <property type="match status" value="1"/>
</dbReference>
<reference evidence="1 2" key="1">
    <citation type="journal article" date="2009" name="Stand. Genomic Sci.">
        <title>Complete genome sequence of Capnocytophaga ochracea type strain (VPI 2845).</title>
        <authorList>
            <person name="Mavrommatis K."/>
            <person name="Gronow S."/>
            <person name="Saunders E."/>
            <person name="Land M."/>
            <person name="Lapidus A."/>
            <person name="Copeland A."/>
            <person name="Glavina Del Rio T."/>
            <person name="Nolan M."/>
            <person name="Lucas S."/>
            <person name="Chen F."/>
            <person name="Tice H."/>
            <person name="Cheng J.F."/>
            <person name="Bruce D."/>
            <person name="Goodwin L."/>
            <person name="Pitluck S."/>
            <person name="Pati A."/>
            <person name="Ivanova N."/>
            <person name="Chen A."/>
            <person name="Palaniappan K."/>
            <person name="Chain P."/>
            <person name="Hauser L."/>
            <person name="Chang Y.J."/>
            <person name="Jeffries C.D."/>
            <person name="Brettin T."/>
            <person name="Detter J.C."/>
            <person name="Han C."/>
            <person name="Bristow J."/>
            <person name="Goker M."/>
            <person name="Rohde M."/>
            <person name="Eisen J.A."/>
            <person name="Markowitz V."/>
            <person name="Kyrpides N.C."/>
            <person name="Klenk H.P."/>
            <person name="Hugenholtz P."/>
        </authorList>
    </citation>
    <scope>NUCLEOTIDE SEQUENCE [LARGE SCALE GENOMIC DNA]</scope>
    <source>
        <strain evidence="2">ATCC 27872 / DSM 7271 / JCM 12966 / VPI 2845</strain>
    </source>
</reference>
<accession>C7M3U5</accession>
<dbReference type="RefSeq" id="WP_015782196.1">
    <property type="nucleotide sequence ID" value="NC_013162.1"/>
</dbReference>
<dbReference type="Proteomes" id="UP000006650">
    <property type="component" value="Chromosome"/>
</dbReference>
<dbReference type="NCBIfam" id="TIGR02436">
    <property type="entry name" value="four helix bundle protein"/>
    <property type="match status" value="1"/>
</dbReference>
<dbReference type="SUPFAM" id="SSF158446">
    <property type="entry name" value="IVS-encoded protein-like"/>
    <property type="match status" value="1"/>
</dbReference>
<dbReference type="InterPro" id="IPR036583">
    <property type="entry name" value="23S_rRNA_IVS_sf"/>
</dbReference>
<gene>
    <name evidence="1" type="ordered locus">Coch_0975</name>
</gene>
<keyword evidence="2" id="KW-1185">Reference proteome</keyword>
<name>C7M3U5_CAPOD</name>
<dbReference type="PANTHER" id="PTHR38471">
    <property type="entry name" value="FOUR HELIX BUNDLE PROTEIN"/>
    <property type="match status" value="1"/>
</dbReference>
<dbReference type="eggNOG" id="ENOG5032RWC">
    <property type="taxonomic scope" value="Bacteria"/>
</dbReference>
<dbReference type="HOGENOM" id="CLU_129874_2_0_10"/>
<dbReference type="EMBL" id="CP001632">
    <property type="protein sequence ID" value="ACU92530.1"/>
    <property type="molecule type" value="Genomic_DNA"/>
</dbReference>
<protein>
    <recommendedName>
        <fullName evidence="3">Four helix bundle protein</fullName>
    </recommendedName>
</protein>
<evidence type="ECO:0008006" key="3">
    <source>
        <dbReference type="Google" id="ProtNLM"/>
    </source>
</evidence>
<evidence type="ECO:0000313" key="1">
    <source>
        <dbReference type="EMBL" id="ACU92530.1"/>
    </source>
</evidence>
<dbReference type="KEGG" id="coc:Coch_0975"/>
<dbReference type="GeneID" id="29675096"/>